<dbReference type="SUPFAM" id="SSF161084">
    <property type="entry name" value="MAPEG domain-like"/>
    <property type="match status" value="1"/>
</dbReference>
<evidence type="ECO:0000313" key="7">
    <source>
        <dbReference type="Proteomes" id="UP001385499"/>
    </source>
</evidence>
<organism evidence="6 7">
    <name type="scientific">Roseibium algae</name>
    <dbReference type="NCBI Taxonomy" id="3123038"/>
    <lineage>
        <taxon>Bacteria</taxon>
        <taxon>Pseudomonadati</taxon>
        <taxon>Pseudomonadota</taxon>
        <taxon>Alphaproteobacteria</taxon>
        <taxon>Hyphomicrobiales</taxon>
        <taxon>Stappiaceae</taxon>
        <taxon>Roseibium</taxon>
    </lineage>
</organism>
<dbReference type="PANTHER" id="PTHR35814:SF1">
    <property type="entry name" value="GLUTATHIONE S-TRANSFERASE-RELATED"/>
    <property type="match status" value="1"/>
</dbReference>
<proteinExistence type="predicted"/>
<dbReference type="RefSeq" id="WP_340273328.1">
    <property type="nucleotide sequence ID" value="NZ_JBAKIA010000002.1"/>
</dbReference>
<dbReference type="PANTHER" id="PTHR35814">
    <property type="match status" value="1"/>
</dbReference>
<evidence type="ECO:0000256" key="4">
    <source>
        <dbReference type="ARBA" id="ARBA00023136"/>
    </source>
</evidence>
<keyword evidence="2 5" id="KW-0812">Transmembrane</keyword>
<dbReference type="Gene3D" id="1.20.120.550">
    <property type="entry name" value="Membrane associated eicosanoid/glutathione metabolism-like domain"/>
    <property type="match status" value="1"/>
</dbReference>
<reference evidence="6 7" key="1">
    <citation type="submission" date="2024-02" db="EMBL/GenBank/DDBJ databases">
        <title>Roseibium algae sp. nov., isolated from marine alga (Grateloupia sp.), showing potential in myo-inositol conversion.</title>
        <authorList>
            <person name="Wang Y."/>
        </authorList>
    </citation>
    <scope>NUCLEOTIDE SEQUENCE [LARGE SCALE GENOMIC DNA]</scope>
    <source>
        <strain evidence="6 7">H3510</strain>
    </source>
</reference>
<sequence length="135" mass="15092">MPIIITPIYAGLLALIYVGLSIWVIALRRKLWISIGDKGSEHLLRRQRVHGNFAEYVPLCLVLMICAELILAPNWTIHGLGLMLIFGRCCHAYGVGQEPESLTLRTIGMLLTFATLIAGGLLNIFWSMHMWDFAG</sequence>
<evidence type="ECO:0000313" key="6">
    <source>
        <dbReference type="EMBL" id="MEJ8473699.1"/>
    </source>
</evidence>
<keyword evidence="3 5" id="KW-1133">Transmembrane helix</keyword>
<dbReference type="Pfam" id="PF01124">
    <property type="entry name" value="MAPEG"/>
    <property type="match status" value="1"/>
</dbReference>
<comment type="caution">
    <text evidence="6">The sequence shown here is derived from an EMBL/GenBank/DDBJ whole genome shotgun (WGS) entry which is preliminary data.</text>
</comment>
<dbReference type="Proteomes" id="UP001385499">
    <property type="component" value="Unassembled WGS sequence"/>
</dbReference>
<dbReference type="InterPro" id="IPR001129">
    <property type="entry name" value="Membr-assoc_MAPEG"/>
</dbReference>
<keyword evidence="7" id="KW-1185">Reference proteome</keyword>
<accession>A0ABU8THS4</accession>
<evidence type="ECO:0000256" key="2">
    <source>
        <dbReference type="ARBA" id="ARBA00022692"/>
    </source>
</evidence>
<dbReference type="EMBL" id="JBAKIA010000002">
    <property type="protein sequence ID" value="MEJ8473699.1"/>
    <property type="molecule type" value="Genomic_DNA"/>
</dbReference>
<dbReference type="InterPro" id="IPR023352">
    <property type="entry name" value="MAPEG-like_dom_sf"/>
</dbReference>
<evidence type="ECO:0000256" key="1">
    <source>
        <dbReference type="ARBA" id="ARBA00004370"/>
    </source>
</evidence>
<keyword evidence="4 5" id="KW-0472">Membrane</keyword>
<protein>
    <submittedName>
        <fullName evidence="6">MAPEG family protein</fullName>
    </submittedName>
</protein>
<name>A0ABU8THS4_9HYPH</name>
<comment type="subcellular location">
    <subcellularLocation>
        <location evidence="1">Membrane</location>
    </subcellularLocation>
</comment>
<feature type="transmembrane region" description="Helical" evidence="5">
    <location>
        <begin position="107"/>
        <end position="126"/>
    </location>
</feature>
<evidence type="ECO:0000256" key="5">
    <source>
        <dbReference type="SAM" id="Phobius"/>
    </source>
</evidence>
<feature type="transmembrane region" description="Helical" evidence="5">
    <location>
        <begin position="6"/>
        <end position="26"/>
    </location>
</feature>
<evidence type="ECO:0000256" key="3">
    <source>
        <dbReference type="ARBA" id="ARBA00022989"/>
    </source>
</evidence>
<gene>
    <name evidence="6" type="ORF">V6575_06330</name>
</gene>
<feature type="transmembrane region" description="Helical" evidence="5">
    <location>
        <begin position="53"/>
        <end position="71"/>
    </location>
</feature>